<accession>C4J461</accession>
<sequence length="150" mass="15822">MDRSVEARLTAPRMTAPMSAALLPNPAVWNSTGEKKAMTMTPVSCWNSGTATATARWCRCSRRRILRNAPCSCARAASTARATSSSSASTSALAPLTRRSAARASSARPRTRRLLGVSGMSSAPARMTAAGAAARPSERRHPHAGMREVP</sequence>
<proteinExistence type="evidence at transcript level"/>
<reference evidence="2" key="1">
    <citation type="journal article" date="2009" name="PLoS Genet.">
        <title>Sequencing, mapping, and analysis of 27,455 maize full-length cDNAs.</title>
        <authorList>
            <person name="Soderlund C."/>
            <person name="Descour A."/>
            <person name="Kudrna D."/>
            <person name="Bomhoff M."/>
            <person name="Boyd L."/>
            <person name="Currie J."/>
            <person name="Angelova A."/>
            <person name="Collura K."/>
            <person name="Wissotski M."/>
            <person name="Ashley E."/>
            <person name="Morrow D."/>
            <person name="Fernandes J."/>
            <person name="Walbot V."/>
            <person name="Yu Y."/>
        </authorList>
    </citation>
    <scope>NUCLEOTIDE SEQUENCE</scope>
    <source>
        <strain evidence="2">B73</strain>
    </source>
</reference>
<evidence type="ECO:0000313" key="2">
    <source>
        <dbReference type="EMBL" id="ACR35961.1"/>
    </source>
</evidence>
<feature type="compositionally biased region" description="Low complexity" evidence="1">
    <location>
        <begin position="76"/>
        <end position="108"/>
    </location>
</feature>
<evidence type="ECO:0000256" key="1">
    <source>
        <dbReference type="SAM" id="MobiDB-lite"/>
    </source>
</evidence>
<reference evidence="2" key="2">
    <citation type="submission" date="2012-06" db="EMBL/GenBank/DDBJ databases">
        <authorList>
            <person name="Yu Y."/>
            <person name="Currie J."/>
            <person name="Lomeli R."/>
            <person name="Angelova A."/>
            <person name="Collura K."/>
            <person name="Wissotski M."/>
            <person name="Campos D."/>
            <person name="Kudrna D."/>
            <person name="Golser W."/>
            <person name="Ashely E."/>
            <person name="Descour A."/>
            <person name="Fernandes J."/>
            <person name="Soderlund C."/>
            <person name="Walbot V."/>
        </authorList>
    </citation>
    <scope>NUCLEOTIDE SEQUENCE</scope>
    <source>
        <strain evidence="2">B73</strain>
    </source>
</reference>
<dbReference type="AlphaFoldDB" id="C4J461"/>
<feature type="region of interest" description="Disordered" evidence="1">
    <location>
        <begin position="76"/>
        <end position="150"/>
    </location>
</feature>
<dbReference type="EMBL" id="BT085608">
    <property type="protein sequence ID" value="ACR35961.1"/>
    <property type="molecule type" value="mRNA"/>
</dbReference>
<protein>
    <submittedName>
        <fullName evidence="2">Uncharacterized protein</fullName>
    </submittedName>
</protein>
<feature type="compositionally biased region" description="Low complexity" evidence="1">
    <location>
        <begin position="123"/>
        <end position="134"/>
    </location>
</feature>
<name>C4J461_MAIZE</name>
<organism evidence="2">
    <name type="scientific">Zea mays</name>
    <name type="common">Maize</name>
    <dbReference type="NCBI Taxonomy" id="4577"/>
    <lineage>
        <taxon>Eukaryota</taxon>
        <taxon>Viridiplantae</taxon>
        <taxon>Streptophyta</taxon>
        <taxon>Embryophyta</taxon>
        <taxon>Tracheophyta</taxon>
        <taxon>Spermatophyta</taxon>
        <taxon>Magnoliopsida</taxon>
        <taxon>Liliopsida</taxon>
        <taxon>Poales</taxon>
        <taxon>Poaceae</taxon>
        <taxon>PACMAD clade</taxon>
        <taxon>Panicoideae</taxon>
        <taxon>Andropogonodae</taxon>
        <taxon>Andropogoneae</taxon>
        <taxon>Tripsacinae</taxon>
        <taxon>Zea</taxon>
    </lineage>
</organism>